<feature type="region of interest" description="Disordered" evidence="8">
    <location>
        <begin position="167"/>
        <end position="203"/>
    </location>
</feature>
<dbReference type="PANTHER" id="PTHR10071:SF281">
    <property type="entry name" value="BOX A-BINDING FACTOR-RELATED"/>
    <property type="match status" value="1"/>
</dbReference>
<keyword evidence="11" id="KW-1185">Reference proteome</keyword>
<evidence type="ECO:0000256" key="8">
    <source>
        <dbReference type="SAM" id="MobiDB-lite"/>
    </source>
</evidence>
<dbReference type="PANTHER" id="PTHR10071">
    <property type="entry name" value="TRANSCRIPTION FACTOR GATA FAMILY MEMBER"/>
    <property type="match status" value="1"/>
</dbReference>
<dbReference type="GO" id="GO:0008270">
    <property type="term" value="F:zinc ion binding"/>
    <property type="evidence" value="ECO:0007669"/>
    <property type="project" value="UniProtKB-KW"/>
</dbReference>
<dbReference type="AlphaFoldDB" id="A0A9N7UAL2"/>
<dbReference type="InterPro" id="IPR000679">
    <property type="entry name" value="Znf_GATA"/>
</dbReference>
<keyword evidence="6" id="KW-0539">Nucleus</keyword>
<name>A0A9N7UAL2_PLEPL</name>
<comment type="subcellular location">
    <subcellularLocation>
        <location evidence="1">Nucleus</location>
    </subcellularLocation>
</comment>
<dbReference type="GO" id="GO:0005634">
    <property type="term" value="C:nucleus"/>
    <property type="evidence" value="ECO:0007669"/>
    <property type="project" value="UniProtKB-SubCell"/>
</dbReference>
<dbReference type="CDD" id="cd00202">
    <property type="entry name" value="ZnF_GATA"/>
    <property type="match status" value="1"/>
</dbReference>
<feature type="domain" description="GATA-type" evidence="9">
    <location>
        <begin position="123"/>
        <end position="176"/>
    </location>
</feature>
<evidence type="ECO:0000256" key="7">
    <source>
        <dbReference type="PROSITE-ProRule" id="PRU00094"/>
    </source>
</evidence>
<dbReference type="InterPro" id="IPR013088">
    <property type="entry name" value="Znf_NHR/GATA"/>
</dbReference>
<accession>A0A9N7UAL2</accession>
<dbReference type="InterPro" id="IPR039355">
    <property type="entry name" value="Transcription_factor_GATA"/>
</dbReference>
<keyword evidence="5" id="KW-0010">Activator</keyword>
<proteinExistence type="predicted"/>
<evidence type="ECO:0000256" key="5">
    <source>
        <dbReference type="ARBA" id="ARBA00023159"/>
    </source>
</evidence>
<evidence type="ECO:0000313" key="10">
    <source>
        <dbReference type="EMBL" id="CAB1427536.1"/>
    </source>
</evidence>
<sequence>MTHDVSSCLWLDDFGCQSLSSAYIPPPLFPSSYGHSPQTTPPPYLSSTPGWSSYSSPSADWVSPVSLSWPQPEQRECVSCETNSAPLWRRDATGRHLCNTCSVQQEVSNRPLLRPKRRSSVTQQRESQCVNCDTETTTLWRRNSAGQPVCNACGLYYKLHQVNRPLTMKKDRIQTRNRRVTNKNKRRGGQSEPEMSRLVPPPVDASCQSSLSWLLNLS</sequence>
<dbReference type="GO" id="GO:0045165">
    <property type="term" value="P:cell fate commitment"/>
    <property type="evidence" value="ECO:0007669"/>
    <property type="project" value="TreeGrafter"/>
</dbReference>
<dbReference type="EMBL" id="CADEAL010000976">
    <property type="protein sequence ID" value="CAB1427536.1"/>
    <property type="molecule type" value="Genomic_DNA"/>
</dbReference>
<dbReference type="PROSITE" id="PS00344">
    <property type="entry name" value="GATA_ZN_FINGER_1"/>
    <property type="match status" value="1"/>
</dbReference>
<dbReference type="GO" id="GO:0000981">
    <property type="term" value="F:DNA-binding transcription factor activity, RNA polymerase II-specific"/>
    <property type="evidence" value="ECO:0007669"/>
    <property type="project" value="TreeGrafter"/>
</dbReference>
<protein>
    <recommendedName>
        <fullName evidence="9">GATA-type domain-containing protein</fullName>
    </recommendedName>
</protein>
<evidence type="ECO:0000259" key="9">
    <source>
        <dbReference type="PROSITE" id="PS50114"/>
    </source>
</evidence>
<keyword evidence="3 7" id="KW-0863">Zinc-finger</keyword>
<feature type="compositionally biased region" description="Basic residues" evidence="8">
    <location>
        <begin position="175"/>
        <end position="188"/>
    </location>
</feature>
<dbReference type="FunFam" id="3.30.50.10:FF:000002">
    <property type="entry name" value="Gata transcription factor gatad"/>
    <property type="match status" value="1"/>
</dbReference>
<gene>
    <name evidence="10" type="ORF">PLEPLA_LOCUS15476</name>
</gene>
<evidence type="ECO:0000256" key="3">
    <source>
        <dbReference type="ARBA" id="ARBA00022771"/>
    </source>
</evidence>
<dbReference type="Pfam" id="PF00320">
    <property type="entry name" value="GATA"/>
    <property type="match status" value="1"/>
</dbReference>
<dbReference type="OrthoDB" id="515401at2759"/>
<feature type="domain" description="GATA-type" evidence="9">
    <location>
        <begin position="71"/>
        <end position="125"/>
    </location>
</feature>
<keyword evidence="4" id="KW-0862">Zinc</keyword>
<dbReference type="GO" id="GO:0000122">
    <property type="term" value="P:negative regulation of transcription by RNA polymerase II"/>
    <property type="evidence" value="ECO:0007669"/>
    <property type="project" value="TreeGrafter"/>
</dbReference>
<reference evidence="10" key="1">
    <citation type="submission" date="2020-03" db="EMBL/GenBank/DDBJ databases">
        <authorList>
            <person name="Weist P."/>
        </authorList>
    </citation>
    <scope>NUCLEOTIDE SEQUENCE</scope>
</reference>
<dbReference type="SUPFAM" id="SSF57716">
    <property type="entry name" value="Glucocorticoid receptor-like (DNA-binding domain)"/>
    <property type="match status" value="2"/>
</dbReference>
<evidence type="ECO:0000313" key="11">
    <source>
        <dbReference type="Proteomes" id="UP001153269"/>
    </source>
</evidence>
<comment type="caution">
    <text evidence="10">The sequence shown here is derived from an EMBL/GenBank/DDBJ whole genome shotgun (WGS) entry which is preliminary data.</text>
</comment>
<dbReference type="PRINTS" id="PR00619">
    <property type="entry name" value="GATAZNFINGER"/>
</dbReference>
<evidence type="ECO:0000256" key="2">
    <source>
        <dbReference type="ARBA" id="ARBA00022723"/>
    </source>
</evidence>
<dbReference type="GO" id="GO:0000978">
    <property type="term" value="F:RNA polymerase II cis-regulatory region sequence-specific DNA binding"/>
    <property type="evidence" value="ECO:0007669"/>
    <property type="project" value="TreeGrafter"/>
</dbReference>
<evidence type="ECO:0000256" key="1">
    <source>
        <dbReference type="ARBA" id="ARBA00004123"/>
    </source>
</evidence>
<keyword evidence="2" id="KW-0479">Metal-binding</keyword>
<dbReference type="GO" id="GO:0045944">
    <property type="term" value="P:positive regulation of transcription by RNA polymerase II"/>
    <property type="evidence" value="ECO:0007669"/>
    <property type="project" value="TreeGrafter"/>
</dbReference>
<dbReference type="SMART" id="SM00401">
    <property type="entry name" value="ZnF_GATA"/>
    <property type="match status" value="2"/>
</dbReference>
<dbReference type="PROSITE" id="PS50114">
    <property type="entry name" value="GATA_ZN_FINGER_2"/>
    <property type="match status" value="2"/>
</dbReference>
<organism evidence="10 11">
    <name type="scientific">Pleuronectes platessa</name>
    <name type="common">European plaice</name>
    <dbReference type="NCBI Taxonomy" id="8262"/>
    <lineage>
        <taxon>Eukaryota</taxon>
        <taxon>Metazoa</taxon>
        <taxon>Chordata</taxon>
        <taxon>Craniata</taxon>
        <taxon>Vertebrata</taxon>
        <taxon>Euteleostomi</taxon>
        <taxon>Actinopterygii</taxon>
        <taxon>Neopterygii</taxon>
        <taxon>Teleostei</taxon>
        <taxon>Neoteleostei</taxon>
        <taxon>Acanthomorphata</taxon>
        <taxon>Carangaria</taxon>
        <taxon>Pleuronectiformes</taxon>
        <taxon>Pleuronectoidei</taxon>
        <taxon>Pleuronectidae</taxon>
        <taxon>Pleuronectes</taxon>
    </lineage>
</organism>
<evidence type="ECO:0000256" key="4">
    <source>
        <dbReference type="ARBA" id="ARBA00022833"/>
    </source>
</evidence>
<dbReference type="Gene3D" id="3.30.50.10">
    <property type="entry name" value="Erythroid Transcription Factor GATA-1, subunit A"/>
    <property type="match status" value="2"/>
</dbReference>
<evidence type="ECO:0000256" key="6">
    <source>
        <dbReference type="ARBA" id="ARBA00023242"/>
    </source>
</evidence>
<dbReference type="Proteomes" id="UP001153269">
    <property type="component" value="Unassembled WGS sequence"/>
</dbReference>